<gene>
    <name evidence="10 12" type="primary">tmk</name>
    <name evidence="12" type="ORF">FDZ14_31875</name>
</gene>
<evidence type="ECO:0000259" key="11">
    <source>
        <dbReference type="Pfam" id="PF02223"/>
    </source>
</evidence>
<evidence type="ECO:0000256" key="5">
    <source>
        <dbReference type="ARBA" id="ARBA00022727"/>
    </source>
</evidence>
<dbReference type="Pfam" id="PF02223">
    <property type="entry name" value="Thymidylate_kin"/>
    <property type="match status" value="1"/>
</dbReference>
<dbReference type="SUPFAM" id="SSF52540">
    <property type="entry name" value="P-loop containing nucleoside triphosphate hydrolases"/>
    <property type="match status" value="1"/>
</dbReference>
<evidence type="ECO:0000256" key="3">
    <source>
        <dbReference type="ARBA" id="ARBA00017144"/>
    </source>
</evidence>
<dbReference type="InterPro" id="IPR018094">
    <property type="entry name" value="Thymidylate_kinase"/>
</dbReference>
<sequence length="286" mass="32838">MLILKTLYNINFYEVLSFIVKMYFFNEDGTAMIPKNNNNFMKLENIYFNVTGADGVGKDSVLKNILELITGYKTFREPGGTEEAEVIRKIILCISDEERENFFNYAKNLNLLPLTKDYITKAYEIFKASGSLNKADDKTVGLMEAYLYAASRNETNNKLVAPTLEEGLTVIGSRSVACSMAYQANARNLGYELVWNINKPALTKTPDFEIYLDIPTELAMDRLSGRTGKQDRLDNESFEFHRKTREGYLDYYEKYCPYPVYKIDASGTIEENTLKVLDVLNKYRQN</sequence>
<dbReference type="InterPro" id="IPR039430">
    <property type="entry name" value="Thymidylate_kin-like_dom"/>
</dbReference>
<keyword evidence="7 10" id="KW-0418">Kinase</keyword>
<evidence type="ECO:0000313" key="12">
    <source>
        <dbReference type="EMBL" id="QJX80690.1"/>
    </source>
</evidence>
<comment type="caution">
    <text evidence="10">Lacks conserved residue(s) required for the propagation of feature annotation.</text>
</comment>
<keyword evidence="8 10" id="KW-0067">ATP-binding</keyword>
<evidence type="ECO:0000256" key="4">
    <source>
        <dbReference type="ARBA" id="ARBA00022679"/>
    </source>
</evidence>
<dbReference type="Gene3D" id="3.40.50.300">
    <property type="entry name" value="P-loop containing nucleotide triphosphate hydrolases"/>
    <property type="match status" value="1"/>
</dbReference>
<comment type="similarity">
    <text evidence="1 10">Belongs to the thymidylate kinase family.</text>
</comment>
<geneLocation type="plasmid" evidence="13">
    <name>pfdu301a</name>
</geneLocation>
<dbReference type="GO" id="GO:0005524">
    <property type="term" value="F:ATP binding"/>
    <property type="evidence" value="ECO:0007669"/>
    <property type="project" value="UniProtKB-UniRule"/>
</dbReference>
<proteinExistence type="inferred from homology"/>
<dbReference type="EMBL" id="CP045273">
    <property type="protein sequence ID" value="QJX80690.1"/>
    <property type="molecule type" value="Genomic_DNA"/>
</dbReference>
<dbReference type="GO" id="GO:0006227">
    <property type="term" value="P:dUDP biosynthetic process"/>
    <property type="evidence" value="ECO:0007669"/>
    <property type="project" value="TreeGrafter"/>
</dbReference>
<keyword evidence="4 10" id="KW-0808">Transferase</keyword>
<comment type="catalytic activity">
    <reaction evidence="9 10">
        <text>dTMP + ATP = dTDP + ADP</text>
        <dbReference type="Rhea" id="RHEA:13517"/>
        <dbReference type="ChEBI" id="CHEBI:30616"/>
        <dbReference type="ChEBI" id="CHEBI:58369"/>
        <dbReference type="ChEBI" id="CHEBI:63528"/>
        <dbReference type="ChEBI" id="CHEBI:456216"/>
        <dbReference type="EC" id="2.7.4.9"/>
    </reaction>
</comment>
<name>A0A6M6E1N6_PRIMG</name>
<keyword evidence="6 10" id="KW-0547">Nucleotide-binding</keyword>
<dbReference type="GO" id="GO:0006235">
    <property type="term" value="P:dTTP biosynthetic process"/>
    <property type="evidence" value="ECO:0007669"/>
    <property type="project" value="UniProtKB-UniRule"/>
</dbReference>
<dbReference type="PANTHER" id="PTHR10344:SF4">
    <property type="entry name" value="UMP-CMP KINASE 2, MITOCHONDRIAL"/>
    <property type="match status" value="1"/>
</dbReference>
<dbReference type="PANTHER" id="PTHR10344">
    <property type="entry name" value="THYMIDYLATE KINASE"/>
    <property type="match status" value="1"/>
</dbReference>
<dbReference type="GO" id="GO:0006233">
    <property type="term" value="P:dTDP biosynthetic process"/>
    <property type="evidence" value="ECO:0007669"/>
    <property type="project" value="InterPro"/>
</dbReference>
<feature type="domain" description="Thymidylate kinase-like" evidence="11">
    <location>
        <begin position="142"/>
        <end position="272"/>
    </location>
</feature>
<protein>
    <recommendedName>
        <fullName evidence="3 10">Thymidylate kinase</fullName>
        <ecNumber evidence="2 10">2.7.4.9</ecNumber>
    </recommendedName>
    <alternativeName>
        <fullName evidence="10">dTMP kinase</fullName>
    </alternativeName>
</protein>
<keyword evidence="5 10" id="KW-0545">Nucleotide biosynthesis</keyword>
<dbReference type="NCBIfam" id="TIGR00041">
    <property type="entry name" value="DTMP_kinase"/>
    <property type="match status" value="1"/>
</dbReference>
<dbReference type="AlphaFoldDB" id="A0A6M6E1N6"/>
<accession>A0A6M6E1N6</accession>
<comment type="function">
    <text evidence="10">Phosphorylation of dTMP to form dTDP in both de novo and salvage pathways of dTTP synthesis.</text>
</comment>
<dbReference type="CDD" id="cd01672">
    <property type="entry name" value="TMPK"/>
    <property type="match status" value="1"/>
</dbReference>
<reference evidence="12 13" key="1">
    <citation type="submission" date="2019-10" db="EMBL/GenBank/DDBJ databases">
        <title>Complete genome sequences for adaption low water activity.</title>
        <authorList>
            <person name="Zhao L."/>
            <person name="Zhong J."/>
        </authorList>
    </citation>
    <scope>NUCLEOTIDE SEQUENCE [LARGE SCALE GENOMIC DNA]</scope>
    <source>
        <strain evidence="12 13">FDU301</strain>
        <plasmid evidence="13">pfdu301a</plasmid>
    </source>
</reference>
<evidence type="ECO:0000313" key="13">
    <source>
        <dbReference type="Proteomes" id="UP000501076"/>
    </source>
</evidence>
<dbReference type="HAMAP" id="MF_00165">
    <property type="entry name" value="Thymidylate_kinase"/>
    <property type="match status" value="1"/>
</dbReference>
<dbReference type="Proteomes" id="UP000501076">
    <property type="component" value="Plasmid pFDU301A"/>
</dbReference>
<dbReference type="GO" id="GO:0005829">
    <property type="term" value="C:cytosol"/>
    <property type="evidence" value="ECO:0007669"/>
    <property type="project" value="TreeGrafter"/>
</dbReference>
<dbReference type="GO" id="GO:0004798">
    <property type="term" value="F:dTMP kinase activity"/>
    <property type="evidence" value="ECO:0007669"/>
    <property type="project" value="UniProtKB-UniRule"/>
</dbReference>
<evidence type="ECO:0000256" key="2">
    <source>
        <dbReference type="ARBA" id="ARBA00012980"/>
    </source>
</evidence>
<evidence type="ECO:0000256" key="7">
    <source>
        <dbReference type="ARBA" id="ARBA00022777"/>
    </source>
</evidence>
<evidence type="ECO:0000256" key="1">
    <source>
        <dbReference type="ARBA" id="ARBA00009776"/>
    </source>
</evidence>
<organism evidence="12 13">
    <name type="scientific">Priestia megaterium</name>
    <name type="common">Bacillus megaterium</name>
    <dbReference type="NCBI Taxonomy" id="1404"/>
    <lineage>
        <taxon>Bacteria</taxon>
        <taxon>Bacillati</taxon>
        <taxon>Bacillota</taxon>
        <taxon>Bacilli</taxon>
        <taxon>Bacillales</taxon>
        <taxon>Bacillaceae</taxon>
        <taxon>Priestia</taxon>
    </lineage>
</organism>
<dbReference type="InterPro" id="IPR027417">
    <property type="entry name" value="P-loop_NTPase"/>
</dbReference>
<evidence type="ECO:0000256" key="10">
    <source>
        <dbReference type="HAMAP-Rule" id="MF_00165"/>
    </source>
</evidence>
<dbReference type="EC" id="2.7.4.9" evidence="2 10"/>
<evidence type="ECO:0000256" key="9">
    <source>
        <dbReference type="ARBA" id="ARBA00048743"/>
    </source>
</evidence>
<keyword evidence="12" id="KW-0614">Plasmid</keyword>
<evidence type="ECO:0000256" key="6">
    <source>
        <dbReference type="ARBA" id="ARBA00022741"/>
    </source>
</evidence>
<evidence type="ECO:0000256" key="8">
    <source>
        <dbReference type="ARBA" id="ARBA00022840"/>
    </source>
</evidence>